<comment type="caution">
    <text evidence="8">The sequence shown here is derived from an EMBL/GenBank/DDBJ whole genome shotgun (WGS) entry which is preliminary data.</text>
</comment>
<feature type="compositionally biased region" description="Polar residues" evidence="5">
    <location>
        <begin position="197"/>
        <end position="214"/>
    </location>
</feature>
<feature type="region of interest" description="Disordered" evidence="5">
    <location>
        <begin position="162"/>
        <end position="215"/>
    </location>
</feature>
<feature type="domain" description="Tify" evidence="7">
    <location>
        <begin position="277"/>
        <end position="309"/>
    </location>
</feature>
<evidence type="ECO:0000259" key="7">
    <source>
        <dbReference type="Pfam" id="PF16135"/>
    </source>
</evidence>
<evidence type="ECO:0000256" key="4">
    <source>
        <dbReference type="RuleBase" id="RU369029"/>
    </source>
</evidence>
<dbReference type="Proteomes" id="UP001396334">
    <property type="component" value="Unassembled WGS sequence"/>
</dbReference>
<dbReference type="InterPro" id="IPR012463">
    <property type="entry name" value="Ninja_motif"/>
</dbReference>
<comment type="function">
    <text evidence="4">Acts as a negative regulator of abscisic acid (ABA) response.</text>
</comment>
<keyword evidence="9" id="KW-1185">Reference proteome</keyword>
<dbReference type="Pfam" id="PF07897">
    <property type="entry name" value="EAR"/>
    <property type="match status" value="1"/>
</dbReference>
<feature type="region of interest" description="Disordered" evidence="5">
    <location>
        <begin position="115"/>
        <end position="146"/>
    </location>
</feature>
<protein>
    <recommendedName>
        <fullName evidence="4">Ninja-family protein</fullName>
    </recommendedName>
    <alternativeName>
        <fullName evidence="4">ABI-binding protein</fullName>
    </alternativeName>
</protein>
<dbReference type="InterPro" id="IPR031307">
    <property type="entry name" value="Ninja_fam"/>
</dbReference>
<feature type="compositionally biased region" description="Low complexity" evidence="5">
    <location>
        <begin position="184"/>
        <end position="196"/>
    </location>
</feature>
<evidence type="ECO:0000256" key="2">
    <source>
        <dbReference type="ARBA" id="ARBA00006081"/>
    </source>
</evidence>
<evidence type="ECO:0000256" key="5">
    <source>
        <dbReference type="SAM" id="MobiDB-lite"/>
    </source>
</evidence>
<evidence type="ECO:0000313" key="8">
    <source>
        <dbReference type="EMBL" id="KAK8488683.1"/>
    </source>
</evidence>
<dbReference type="PANTHER" id="PTHR31413">
    <property type="entry name" value="AFP HOMOLOG 2"/>
    <property type="match status" value="1"/>
</dbReference>
<dbReference type="Pfam" id="PF16135">
    <property type="entry name" value="TDBD"/>
    <property type="match status" value="1"/>
</dbReference>
<accession>A0ABR2A6V5</accession>
<comment type="similarity">
    <text evidence="2 4">Belongs to the Ninja family.</text>
</comment>
<keyword evidence="3 4" id="KW-0539">Nucleus</keyword>
<dbReference type="EMBL" id="JBBPBN010000342">
    <property type="protein sequence ID" value="KAK8488683.1"/>
    <property type="molecule type" value="Genomic_DNA"/>
</dbReference>
<dbReference type="Pfam" id="PF16136">
    <property type="entry name" value="NLS_NINJA_AFP"/>
    <property type="match status" value="1"/>
</dbReference>
<evidence type="ECO:0000256" key="3">
    <source>
        <dbReference type="ARBA" id="ARBA00023242"/>
    </source>
</evidence>
<feature type="compositionally biased region" description="Basic residues" evidence="5">
    <location>
        <begin position="122"/>
        <end position="140"/>
    </location>
</feature>
<evidence type="ECO:0000256" key="1">
    <source>
        <dbReference type="ARBA" id="ARBA00004123"/>
    </source>
</evidence>
<evidence type="ECO:0000313" key="9">
    <source>
        <dbReference type="Proteomes" id="UP001396334"/>
    </source>
</evidence>
<reference evidence="8 9" key="1">
    <citation type="journal article" date="2024" name="G3 (Bethesda)">
        <title>Genome assembly of Hibiscus sabdariffa L. provides insights into metabolisms of medicinal natural products.</title>
        <authorList>
            <person name="Kim T."/>
        </authorList>
    </citation>
    <scope>NUCLEOTIDE SEQUENCE [LARGE SCALE GENOMIC DNA]</scope>
    <source>
        <strain evidence="8">TK-2024</strain>
        <tissue evidence="8">Old leaves</tissue>
    </source>
</reference>
<dbReference type="InterPro" id="IPR032308">
    <property type="entry name" value="TDBD"/>
</dbReference>
<dbReference type="InterPro" id="IPR032310">
    <property type="entry name" value="NLS_NINJA_AFP-like"/>
</dbReference>
<comment type="subcellular location">
    <subcellularLocation>
        <location evidence="1 4">Nucleus</location>
    </subcellularLocation>
</comment>
<proteinExistence type="inferred from homology"/>
<organism evidence="8 9">
    <name type="scientific">Hibiscus sabdariffa</name>
    <name type="common">roselle</name>
    <dbReference type="NCBI Taxonomy" id="183260"/>
    <lineage>
        <taxon>Eukaryota</taxon>
        <taxon>Viridiplantae</taxon>
        <taxon>Streptophyta</taxon>
        <taxon>Embryophyta</taxon>
        <taxon>Tracheophyta</taxon>
        <taxon>Spermatophyta</taxon>
        <taxon>Magnoliopsida</taxon>
        <taxon>eudicotyledons</taxon>
        <taxon>Gunneridae</taxon>
        <taxon>Pentapetalae</taxon>
        <taxon>rosids</taxon>
        <taxon>malvids</taxon>
        <taxon>Malvales</taxon>
        <taxon>Malvaceae</taxon>
        <taxon>Malvoideae</taxon>
        <taxon>Hibiscus</taxon>
    </lineage>
</organism>
<dbReference type="PANTHER" id="PTHR31413:SF46">
    <property type="entry name" value="NINJA-FAMILY PROTEIN AFP1"/>
    <property type="match status" value="1"/>
</dbReference>
<name>A0ABR2A6V5_9ROSI</name>
<gene>
    <name evidence="8" type="ORF">V6N11_019848</name>
</gene>
<sequence length="318" mass="35662">MGEENENIRRINSSKEMSNLSLQIEKYPRDLLQRFISSEAQALTRSAREEEEEEVELNLGLSLGGRFGVDKYAKKLTRASSIAGSMTILRQDSLVNTPPTVPYPTLIRTSSLPAETEEEWRKRKKSQSLRRMEVKRRRIEKQRSSRVKMEVNFLEEEKRWPRPIESRGRSSSSVSEMENKALQGASSCGEAGSSGSTQSLQDQRNQEGTYSSRSKISESFETLRLEAETLCKTVGNNGREQGSAMEDMPCVFTKGDGLNGKRVDGILYKYGKGEEVRIMCVCHGKFLSAAEFVKHAGGSDVDHPLRHIVVNPSPASFC</sequence>
<feature type="domain" description="Ethylene-responsive binding factor-associated repression" evidence="6">
    <location>
        <begin position="50"/>
        <end position="84"/>
    </location>
</feature>
<evidence type="ECO:0000259" key="6">
    <source>
        <dbReference type="Pfam" id="PF07897"/>
    </source>
</evidence>